<evidence type="ECO:0000313" key="3">
    <source>
        <dbReference type="EMBL" id="HFK21160.1"/>
    </source>
</evidence>
<sequence length="97" mass="10775">MVIVEFSIAPLGTGSTSLSEYVTEACRIVKESGFHFMITPMGTIMETGTLAEAFRVIQEAHEAVIKKGATRVSTTIKIDDRRDVVRSMEDKVRKIKL</sequence>
<evidence type="ECO:0000256" key="1">
    <source>
        <dbReference type="ARBA" id="ARBA00010272"/>
    </source>
</evidence>
<protein>
    <submittedName>
        <fullName evidence="3">MTH1187 family thiamine-binding protein</fullName>
    </submittedName>
</protein>
<dbReference type="InterPro" id="IPR002767">
    <property type="entry name" value="Thiamine_BP"/>
</dbReference>
<dbReference type="NCBIfam" id="TIGR00106">
    <property type="entry name" value="MTH1187 family thiamine-binding protein"/>
    <property type="match status" value="1"/>
</dbReference>
<feature type="domain" description="Thiamine-binding protein" evidence="2">
    <location>
        <begin position="4"/>
        <end position="95"/>
    </location>
</feature>
<dbReference type="GO" id="GO:0005829">
    <property type="term" value="C:cytosol"/>
    <property type="evidence" value="ECO:0007669"/>
    <property type="project" value="TreeGrafter"/>
</dbReference>
<evidence type="ECO:0000259" key="2">
    <source>
        <dbReference type="Pfam" id="PF01910"/>
    </source>
</evidence>
<comment type="similarity">
    <text evidence="1">Belongs to the UPF0045 family.</text>
</comment>
<dbReference type="PANTHER" id="PTHR33777">
    <property type="entry name" value="UPF0045 PROTEIN ECM15"/>
    <property type="match status" value="1"/>
</dbReference>
<comment type="caution">
    <text evidence="3">The sequence shown here is derived from an EMBL/GenBank/DDBJ whole genome shotgun (WGS) entry which is preliminary data.</text>
</comment>
<dbReference type="Gene3D" id="3.30.70.930">
    <property type="match status" value="1"/>
</dbReference>
<dbReference type="AlphaFoldDB" id="A0A7C3ETV0"/>
<name>A0A7C3ETV0_9CREN</name>
<dbReference type="SUPFAM" id="SSF89957">
    <property type="entry name" value="MTH1187/YkoF-like"/>
    <property type="match status" value="1"/>
</dbReference>
<dbReference type="EMBL" id="DSTX01000013">
    <property type="protein sequence ID" value="HFK21160.1"/>
    <property type="molecule type" value="Genomic_DNA"/>
</dbReference>
<gene>
    <name evidence="3" type="ORF">ENS19_07800</name>
</gene>
<dbReference type="PANTHER" id="PTHR33777:SF1">
    <property type="entry name" value="UPF0045 PROTEIN ECM15"/>
    <property type="match status" value="1"/>
</dbReference>
<dbReference type="InterPro" id="IPR051614">
    <property type="entry name" value="UPF0045_domain"/>
</dbReference>
<reference evidence="3" key="1">
    <citation type="journal article" date="2020" name="mSystems">
        <title>Genome- and Community-Level Interaction Insights into Carbon Utilization and Element Cycling Functions of Hydrothermarchaeota in Hydrothermal Sediment.</title>
        <authorList>
            <person name="Zhou Z."/>
            <person name="Liu Y."/>
            <person name="Xu W."/>
            <person name="Pan J."/>
            <person name="Luo Z.H."/>
            <person name="Li M."/>
        </authorList>
    </citation>
    <scope>NUCLEOTIDE SEQUENCE [LARGE SCALE GENOMIC DNA]</scope>
    <source>
        <strain evidence="3">SpSt-468</strain>
    </source>
</reference>
<organism evidence="3">
    <name type="scientific">Candidatus Methanomethylicus mesodigestus</name>
    <dbReference type="NCBI Taxonomy" id="1867258"/>
    <lineage>
        <taxon>Archaea</taxon>
        <taxon>Thermoproteota</taxon>
        <taxon>Methanosuratincolia</taxon>
        <taxon>Candidatus Methanomethylicales</taxon>
        <taxon>Candidatus Methanomethylicaceae</taxon>
        <taxon>Candidatus Methanomethylicus</taxon>
    </lineage>
</organism>
<dbReference type="Pfam" id="PF01910">
    <property type="entry name" value="Thiamine_BP"/>
    <property type="match status" value="1"/>
</dbReference>
<dbReference type="InterPro" id="IPR029756">
    <property type="entry name" value="MTH1187/YkoF-like"/>
</dbReference>
<accession>A0A7C3ETV0</accession>
<proteinExistence type="inferred from homology"/>